<name>A0A2I0AP80_9ASPA</name>
<dbReference type="InterPro" id="IPR040276">
    <property type="entry name" value="At4g26450-like"/>
</dbReference>
<feature type="compositionally biased region" description="Basic residues" evidence="1">
    <location>
        <begin position="116"/>
        <end position="126"/>
    </location>
</feature>
<dbReference type="EMBL" id="KZ451968">
    <property type="protein sequence ID" value="PKA57367.1"/>
    <property type="molecule type" value="Genomic_DNA"/>
</dbReference>
<dbReference type="AlphaFoldDB" id="A0A2I0AP80"/>
<sequence>MHQSRYRSTRDGFRPGPAFAGGGRSSSYGRDLGRSQLNPYSPAAKMDILMEAGRLAAEYLVSKGVIPTDLLPAKFRSGSPPGFERQVRETPPVAEGRTSALARLGQRFPDDDRFGSARRGRSRRRAGPYGSMYGSEWGRESGKPRHWVDRRRSFTDLAEDEDESAPGFGRNRRSGHAGIRSSVSRVSADERPTRSESVSEKNCELADDTGSKASSSSTRRDQQPDADEGTSRVVDEVRVSSSDIMDEVKSERTDELEKKEALDEDMDRRTSCAAADDDAEMKECNDEELDCCKPCIDEGDIEMKDCNDLLKLSRFAKVPTKLRSSLANKIPEIHEVPIAEKCNAVEIANVEEAKDINSNKMEGSELEASEDHSPQSNKYVDEAEESLKTKQNDCFERDIVDSRNTEESRQSMISEIQHSQSSHFDGTFTQDEEMVTETDRQELGSSNFIPETKVESTVMAEEEMRHQHFTTFKICDLNLNGSPDISEIPMGPSREHSSTSVHKLEKDEGVSPDFVLSRTNGVNDACNNNQYFVHDKVVPVIDLEEDSPEEINDLDPSENKNGMSYPSLESVLNQATHTDDLPVIQDGYNLEFPEFMGTDVSGCSSAPGDINNLHTGMGINGAEGYPSLDEHIYVALEEIPMGFMGVWDQPSQDYEKFF</sequence>
<feature type="compositionally biased region" description="Basic and acidic residues" evidence="1">
    <location>
        <begin position="369"/>
        <end position="384"/>
    </location>
</feature>
<protein>
    <submittedName>
        <fullName evidence="2">Uncharacterized protein</fullName>
    </submittedName>
</protein>
<feature type="region of interest" description="Disordered" evidence="1">
    <location>
        <begin position="77"/>
        <end position="233"/>
    </location>
</feature>
<feature type="region of interest" description="Disordered" evidence="1">
    <location>
        <begin position="356"/>
        <end position="384"/>
    </location>
</feature>
<feature type="region of interest" description="Disordered" evidence="1">
    <location>
        <begin position="1"/>
        <end position="39"/>
    </location>
</feature>
<feature type="compositionally biased region" description="Basic and acidic residues" evidence="1">
    <location>
        <begin position="218"/>
        <end position="233"/>
    </location>
</feature>
<feature type="compositionally biased region" description="Basic and acidic residues" evidence="1">
    <location>
        <begin position="137"/>
        <end position="154"/>
    </location>
</feature>
<evidence type="ECO:0000313" key="2">
    <source>
        <dbReference type="EMBL" id="PKA57367.1"/>
    </source>
</evidence>
<dbReference type="OrthoDB" id="765741at2759"/>
<dbReference type="STRING" id="1088818.A0A2I0AP80"/>
<evidence type="ECO:0000256" key="1">
    <source>
        <dbReference type="SAM" id="MobiDB-lite"/>
    </source>
</evidence>
<reference evidence="2 3" key="1">
    <citation type="journal article" date="2017" name="Nature">
        <title>The Apostasia genome and the evolution of orchids.</title>
        <authorList>
            <person name="Zhang G.Q."/>
            <person name="Liu K.W."/>
            <person name="Li Z."/>
            <person name="Lohaus R."/>
            <person name="Hsiao Y.Y."/>
            <person name="Niu S.C."/>
            <person name="Wang J.Y."/>
            <person name="Lin Y.C."/>
            <person name="Xu Q."/>
            <person name="Chen L.J."/>
            <person name="Yoshida K."/>
            <person name="Fujiwara S."/>
            <person name="Wang Z.W."/>
            <person name="Zhang Y.Q."/>
            <person name="Mitsuda N."/>
            <person name="Wang M."/>
            <person name="Liu G.H."/>
            <person name="Pecoraro L."/>
            <person name="Huang H.X."/>
            <person name="Xiao X.J."/>
            <person name="Lin M."/>
            <person name="Wu X.Y."/>
            <person name="Wu W.L."/>
            <person name="Chen Y.Y."/>
            <person name="Chang S.B."/>
            <person name="Sakamoto S."/>
            <person name="Ohme-Takagi M."/>
            <person name="Yagi M."/>
            <person name="Zeng S.J."/>
            <person name="Shen C.Y."/>
            <person name="Yeh C.M."/>
            <person name="Luo Y.B."/>
            <person name="Tsai W.C."/>
            <person name="Van de Peer Y."/>
            <person name="Liu Z.J."/>
        </authorList>
    </citation>
    <scope>NUCLEOTIDE SEQUENCE [LARGE SCALE GENOMIC DNA]</scope>
    <source>
        <strain evidence="3">cv. Shenzhen</strain>
        <tissue evidence="2">Stem</tissue>
    </source>
</reference>
<keyword evidence="3" id="KW-1185">Reference proteome</keyword>
<dbReference type="PANTHER" id="PTHR36056:SF1">
    <property type="entry name" value="PROTEIN, PUTATIVE-RELATED"/>
    <property type="match status" value="1"/>
</dbReference>
<dbReference type="Proteomes" id="UP000236161">
    <property type="component" value="Unassembled WGS sequence"/>
</dbReference>
<proteinExistence type="predicted"/>
<accession>A0A2I0AP80</accession>
<gene>
    <name evidence="2" type="ORF">AXF42_Ash013554</name>
</gene>
<dbReference type="PANTHER" id="PTHR36056">
    <property type="entry name" value="PROTEIN, PUTATIVE-RELATED"/>
    <property type="match status" value="1"/>
</dbReference>
<organism evidence="2 3">
    <name type="scientific">Apostasia shenzhenica</name>
    <dbReference type="NCBI Taxonomy" id="1088818"/>
    <lineage>
        <taxon>Eukaryota</taxon>
        <taxon>Viridiplantae</taxon>
        <taxon>Streptophyta</taxon>
        <taxon>Embryophyta</taxon>
        <taxon>Tracheophyta</taxon>
        <taxon>Spermatophyta</taxon>
        <taxon>Magnoliopsida</taxon>
        <taxon>Liliopsida</taxon>
        <taxon>Asparagales</taxon>
        <taxon>Orchidaceae</taxon>
        <taxon>Apostasioideae</taxon>
        <taxon>Apostasia</taxon>
    </lineage>
</organism>
<evidence type="ECO:0000313" key="3">
    <source>
        <dbReference type="Proteomes" id="UP000236161"/>
    </source>
</evidence>
<feature type="compositionally biased region" description="Basic and acidic residues" evidence="1">
    <location>
        <begin position="187"/>
        <end position="204"/>
    </location>
</feature>